<feature type="domain" description="Replication protein A 70 kDa DNA-binding subunit B/D first OB fold" evidence="1">
    <location>
        <begin position="15"/>
        <end position="110"/>
    </location>
</feature>
<proteinExistence type="predicted"/>
<dbReference type="CDD" id="cd04481">
    <property type="entry name" value="RPA1_DBD_B_like"/>
    <property type="match status" value="1"/>
</dbReference>
<accession>A0A9C6WRE2</accession>
<dbReference type="InterPro" id="IPR013955">
    <property type="entry name" value="Rep_factor-A_C"/>
</dbReference>
<reference evidence="4" key="2">
    <citation type="submission" date="2025-08" db="UniProtKB">
        <authorList>
            <consortium name="RefSeq"/>
        </authorList>
    </citation>
    <scope>IDENTIFICATION</scope>
    <source>
        <tissue evidence="4">Whole plant</tissue>
    </source>
</reference>
<dbReference type="Pfam" id="PF02721">
    <property type="entry name" value="DUF223"/>
    <property type="match status" value="1"/>
</dbReference>
<keyword evidence="3" id="KW-1185">Reference proteome</keyword>
<dbReference type="Proteomes" id="UP000515211">
    <property type="component" value="Chromosome 3"/>
</dbReference>
<evidence type="ECO:0000313" key="4">
    <source>
        <dbReference type="RefSeq" id="XP_052114380.1"/>
    </source>
</evidence>
<dbReference type="KEGG" id="adu:107479382"/>
<feature type="domain" description="Replication factor A C-terminal" evidence="2">
    <location>
        <begin position="301"/>
        <end position="378"/>
    </location>
</feature>
<dbReference type="InterPro" id="IPR012340">
    <property type="entry name" value="NA-bd_OB-fold"/>
</dbReference>
<dbReference type="RefSeq" id="XP_052114380.1">
    <property type="nucleotide sequence ID" value="XM_052258420.1"/>
</dbReference>
<dbReference type="CDD" id="cd04480">
    <property type="entry name" value="RPA1_DBD_A_like"/>
    <property type="match status" value="1"/>
</dbReference>
<gene>
    <name evidence="4" type="primary">LOC107479382</name>
</gene>
<organism evidence="3 4">
    <name type="scientific">Arachis duranensis</name>
    <name type="common">Wild peanut</name>
    <dbReference type="NCBI Taxonomy" id="130453"/>
    <lineage>
        <taxon>Eukaryota</taxon>
        <taxon>Viridiplantae</taxon>
        <taxon>Streptophyta</taxon>
        <taxon>Embryophyta</taxon>
        <taxon>Tracheophyta</taxon>
        <taxon>Spermatophyta</taxon>
        <taxon>Magnoliopsida</taxon>
        <taxon>eudicotyledons</taxon>
        <taxon>Gunneridae</taxon>
        <taxon>Pentapetalae</taxon>
        <taxon>rosids</taxon>
        <taxon>fabids</taxon>
        <taxon>Fabales</taxon>
        <taxon>Fabaceae</taxon>
        <taxon>Papilionoideae</taxon>
        <taxon>50 kb inversion clade</taxon>
        <taxon>dalbergioids sensu lato</taxon>
        <taxon>Dalbergieae</taxon>
        <taxon>Pterocarpus clade</taxon>
        <taxon>Arachis</taxon>
    </lineage>
</organism>
<sequence length="379" mass="43745">MASTFNNVKDIDASHDNLTYRIKVRLIKIWTLSTAEQKFQKPMLELVVMDNQGDRIQCSIRNPHRRLFEADLTEGKIYTISNFSVAQNDLKYKATNHVSRIYFKRDTQLRVVQDPLFLTHIFCFVPNEVILNHTNAQSHLIDLIGLLTAKGDIIEFTKNGKKSIYIVIELDDLRENGTIRCTLWEEFVTKLVKHMEETPTSEYILIIQFAKFNLFKGTMGISNTNYNSILHINGDFQEVKDFRKSVIISGVPATTQVSQIPGEPTYSLEEDLLNHSIYKPISELKDSIEINITKHAEWLFVTIGTVISIDPKNGWWYKSCKHCFHSLQEAENSYHCARCETYPSSHTPRFSINMRVADETDTASFLLYDKEVSKFLGWS</sequence>
<dbReference type="Gene3D" id="2.40.50.140">
    <property type="entry name" value="Nucleic acid-binding proteins"/>
    <property type="match status" value="3"/>
</dbReference>
<protein>
    <submittedName>
        <fullName evidence="4">Uncharacterized protein LOC107479382</fullName>
    </submittedName>
</protein>
<dbReference type="GeneID" id="107479382"/>
<dbReference type="InterPro" id="IPR003871">
    <property type="entry name" value="RFA1B/D_OB_1st"/>
</dbReference>
<dbReference type="PANTHER" id="PTHR47165">
    <property type="entry name" value="OS03G0429900 PROTEIN"/>
    <property type="match status" value="1"/>
</dbReference>
<dbReference type="AlphaFoldDB" id="A0A9C6WRE2"/>
<dbReference type="Pfam" id="PF08646">
    <property type="entry name" value="Rep_fac-A_C"/>
    <property type="match status" value="1"/>
</dbReference>
<evidence type="ECO:0000259" key="1">
    <source>
        <dbReference type="Pfam" id="PF02721"/>
    </source>
</evidence>
<evidence type="ECO:0000313" key="3">
    <source>
        <dbReference type="Proteomes" id="UP000515211"/>
    </source>
</evidence>
<dbReference type="PANTHER" id="PTHR47165:SF4">
    <property type="entry name" value="OS03G0429900 PROTEIN"/>
    <property type="match status" value="1"/>
</dbReference>
<reference evidence="3" key="1">
    <citation type="journal article" date="2016" name="Nat. Genet.">
        <title>The genome sequences of Arachis duranensis and Arachis ipaensis, the diploid ancestors of cultivated peanut.</title>
        <authorList>
            <person name="Bertioli D.J."/>
            <person name="Cannon S.B."/>
            <person name="Froenicke L."/>
            <person name="Huang G."/>
            <person name="Farmer A.D."/>
            <person name="Cannon E.K."/>
            <person name="Liu X."/>
            <person name="Gao D."/>
            <person name="Clevenger J."/>
            <person name="Dash S."/>
            <person name="Ren L."/>
            <person name="Moretzsohn M.C."/>
            <person name="Shirasawa K."/>
            <person name="Huang W."/>
            <person name="Vidigal B."/>
            <person name="Abernathy B."/>
            <person name="Chu Y."/>
            <person name="Niederhuth C.E."/>
            <person name="Umale P."/>
            <person name="Araujo A.C."/>
            <person name="Kozik A."/>
            <person name="Kim K.D."/>
            <person name="Burow M.D."/>
            <person name="Varshney R.K."/>
            <person name="Wang X."/>
            <person name="Zhang X."/>
            <person name="Barkley N."/>
            <person name="Guimaraes P.M."/>
            <person name="Isobe S."/>
            <person name="Guo B."/>
            <person name="Liao B."/>
            <person name="Stalker H.T."/>
            <person name="Schmitz R.J."/>
            <person name="Scheffler B.E."/>
            <person name="Leal-Bertioli S.C."/>
            <person name="Xun X."/>
            <person name="Jackson S.A."/>
            <person name="Michelmore R."/>
            <person name="Ozias-Akins P."/>
        </authorList>
    </citation>
    <scope>NUCLEOTIDE SEQUENCE [LARGE SCALE GENOMIC DNA]</scope>
    <source>
        <strain evidence="3">cv. V14167</strain>
    </source>
</reference>
<name>A0A9C6WRE2_ARADU</name>
<dbReference type="SUPFAM" id="SSF50249">
    <property type="entry name" value="Nucleic acid-binding proteins"/>
    <property type="match status" value="3"/>
</dbReference>
<evidence type="ECO:0000259" key="2">
    <source>
        <dbReference type="Pfam" id="PF08646"/>
    </source>
</evidence>